<feature type="compositionally biased region" description="Basic and acidic residues" evidence="11">
    <location>
        <begin position="484"/>
        <end position="496"/>
    </location>
</feature>
<dbReference type="SMART" id="SM01285">
    <property type="entry name" value="FACT-Spt16_Nlob"/>
    <property type="match status" value="1"/>
</dbReference>
<dbReference type="SUPFAM" id="SSF55920">
    <property type="entry name" value="Creatinase/aminopeptidase"/>
    <property type="match status" value="1"/>
</dbReference>
<dbReference type="InterPro" id="IPR040258">
    <property type="entry name" value="Spt16"/>
</dbReference>
<feature type="domain" description="Histone chaperone RTT106/FACT complex subunit SPT16-like middle" evidence="14">
    <location>
        <begin position="835"/>
        <end position="925"/>
    </location>
</feature>
<reference evidence="16" key="1">
    <citation type="journal article" date="2016" name="Genome Announc.">
        <title>Genome sequences of three species of Hanseniaspora isolated from spontaneous wine fermentations.</title>
        <authorList>
            <person name="Sternes P.R."/>
            <person name="Lee D."/>
            <person name="Kutyna D.R."/>
            <person name="Borneman A.R."/>
        </authorList>
    </citation>
    <scope>NUCLEOTIDE SEQUENCE [LARGE SCALE GENOMIC DNA]</scope>
    <source>
        <strain evidence="16">AWRI3580</strain>
    </source>
</reference>
<dbReference type="Pfam" id="PF21091">
    <property type="entry name" value="SPT16_C"/>
    <property type="match status" value="1"/>
</dbReference>
<dbReference type="GO" id="GO:0031491">
    <property type="term" value="F:nucleosome binding"/>
    <property type="evidence" value="ECO:0007669"/>
    <property type="project" value="TreeGrafter"/>
</dbReference>
<feature type="compositionally biased region" description="Acidic residues" evidence="11">
    <location>
        <begin position="959"/>
        <end position="1017"/>
    </location>
</feature>
<dbReference type="Gene3D" id="2.30.29.30">
    <property type="entry name" value="Pleckstrin-homology domain (PH domain)/Phosphotyrosine-binding domain (PTB)"/>
    <property type="match status" value="1"/>
</dbReference>
<dbReference type="GO" id="GO:0006260">
    <property type="term" value="P:DNA replication"/>
    <property type="evidence" value="ECO:0007669"/>
    <property type="project" value="UniProtKB-KW"/>
</dbReference>
<feature type="region of interest" description="Disordered" evidence="11">
    <location>
        <begin position="477"/>
        <end position="496"/>
    </location>
</feature>
<dbReference type="Proteomes" id="UP000095358">
    <property type="component" value="Unassembled WGS sequence"/>
</dbReference>
<dbReference type="InterPro" id="IPR029149">
    <property type="entry name" value="Creatin/AminoP/Spt16_N"/>
</dbReference>
<dbReference type="SMART" id="SM01287">
    <property type="entry name" value="Rtt106"/>
    <property type="match status" value="1"/>
</dbReference>
<organism evidence="15 16">
    <name type="scientific">Hanseniaspora uvarum</name>
    <name type="common">Yeast</name>
    <name type="synonym">Kloeckera apiculata</name>
    <dbReference type="NCBI Taxonomy" id="29833"/>
    <lineage>
        <taxon>Eukaryota</taxon>
        <taxon>Fungi</taxon>
        <taxon>Dikarya</taxon>
        <taxon>Ascomycota</taxon>
        <taxon>Saccharomycotina</taxon>
        <taxon>Saccharomycetes</taxon>
        <taxon>Saccharomycodales</taxon>
        <taxon>Saccharomycodaceae</taxon>
        <taxon>Hanseniaspora</taxon>
    </lineage>
</organism>
<evidence type="ECO:0000256" key="1">
    <source>
        <dbReference type="ARBA" id="ARBA00010779"/>
    </source>
</evidence>
<keyword evidence="4 10" id="KW-0227">DNA damage</keyword>
<comment type="subunit">
    <text evidence="10">Component of the FACT complex.</text>
</comment>
<comment type="caution">
    <text evidence="15">The sequence shown here is derived from an EMBL/GenBank/DDBJ whole genome shotgun (WGS) entry which is preliminary data.</text>
</comment>
<evidence type="ECO:0000256" key="7">
    <source>
        <dbReference type="ARBA" id="ARBA00023163"/>
    </source>
</evidence>
<dbReference type="PANTHER" id="PTHR13980">
    <property type="entry name" value="CDC68 RELATED"/>
    <property type="match status" value="1"/>
</dbReference>
<evidence type="ECO:0000256" key="2">
    <source>
        <dbReference type="ARBA" id="ARBA00022454"/>
    </source>
</evidence>
<evidence type="ECO:0000256" key="5">
    <source>
        <dbReference type="ARBA" id="ARBA00023015"/>
    </source>
</evidence>
<dbReference type="InterPro" id="IPR013953">
    <property type="entry name" value="FACT_SPT16_M"/>
</dbReference>
<dbReference type="InterPro" id="IPR048969">
    <property type="entry name" value="FACT_SPT16_C"/>
</dbReference>
<feature type="compositionally biased region" description="Basic and acidic residues" evidence="11">
    <location>
        <begin position="1018"/>
        <end position="1034"/>
    </location>
</feature>
<accession>A0A1E5RXN9</accession>
<dbReference type="PANTHER" id="PTHR13980:SF15">
    <property type="entry name" value="FACT COMPLEX SUBUNIT SPT16"/>
    <property type="match status" value="1"/>
</dbReference>
<evidence type="ECO:0000256" key="3">
    <source>
        <dbReference type="ARBA" id="ARBA00022705"/>
    </source>
</evidence>
<dbReference type="Gene3D" id="3.40.350.10">
    <property type="entry name" value="Creatinase/prolidase N-terminal domain"/>
    <property type="match status" value="1"/>
</dbReference>
<dbReference type="VEuPathDB" id="FungiDB:AWRI3580_g872"/>
<comment type="function">
    <text evidence="10">Component of the FACT complex, a general chromatin factor that acts to reorganize nucleosomes. The FACT complex is involved in multiple processes that require DNA as a template such as mRNA elongation, DNA replication and DNA repair. During transcription elongation the FACT complex acts as a histone chaperone that both destabilizes and restores nucleosomal structure. It facilitates the passage of RNA polymerase II and transcription by promoting the dissociation of one histone H2A-H2B dimer from the nucleosome, then subsequently promotes the reestablishment of the nucleosome following the passage of RNA polymerase II.</text>
</comment>
<keyword evidence="5 10" id="KW-0805">Transcription regulation</keyword>
<comment type="subcellular location">
    <subcellularLocation>
        <location evidence="10">Nucleus</location>
    </subcellularLocation>
    <subcellularLocation>
        <location evidence="10">Chromosome</location>
    </subcellularLocation>
</comment>
<dbReference type="FunFam" id="2.30.29.30:FF:000017">
    <property type="entry name" value="FACT complex subunit SPT16"/>
    <property type="match status" value="1"/>
</dbReference>
<evidence type="ECO:0000256" key="8">
    <source>
        <dbReference type="ARBA" id="ARBA00023204"/>
    </source>
</evidence>
<evidence type="ECO:0000313" key="16">
    <source>
        <dbReference type="Proteomes" id="UP000095358"/>
    </source>
</evidence>
<name>A0A1E5RXN9_HANUV</name>
<keyword evidence="16" id="KW-1185">Reference proteome</keyword>
<feature type="region of interest" description="Disordered" evidence="11">
    <location>
        <begin position="959"/>
        <end position="1034"/>
    </location>
</feature>
<protein>
    <recommendedName>
        <fullName evidence="10">FACT complex subunit</fullName>
    </recommendedName>
</protein>
<dbReference type="AlphaFoldDB" id="A0A1E5RXN9"/>
<feature type="domain" description="FACT complex subunit SPT16 middle" evidence="13">
    <location>
        <begin position="554"/>
        <end position="707"/>
    </location>
</feature>
<dbReference type="SMART" id="SM01286">
    <property type="entry name" value="SPT16"/>
    <property type="match status" value="1"/>
</dbReference>
<dbReference type="InterPro" id="IPR000994">
    <property type="entry name" value="Pept_M24"/>
</dbReference>
<keyword evidence="2 10" id="KW-0158">Chromosome</keyword>
<dbReference type="InterPro" id="IPR036005">
    <property type="entry name" value="Creatinase/aminopeptidase-like"/>
</dbReference>
<keyword evidence="7 10" id="KW-0804">Transcription</keyword>
<evidence type="ECO:0000256" key="10">
    <source>
        <dbReference type="RuleBase" id="RU367052"/>
    </source>
</evidence>
<dbReference type="Pfam" id="PF14826">
    <property type="entry name" value="FACT-Spt16_Nlob"/>
    <property type="match status" value="1"/>
</dbReference>
<dbReference type="Gene3D" id="2.30.29.210">
    <property type="entry name" value="FACT complex subunit Spt16p/Cdc68p"/>
    <property type="match status" value="1"/>
</dbReference>
<dbReference type="FunFam" id="3.90.230.10:FF:000005">
    <property type="entry name" value="FACT complex subunit spt16"/>
    <property type="match status" value="1"/>
</dbReference>
<sequence>MSVEIDEKKCIARLEKLHANLSNFQESPECLLFPLGSSNPDLPFQKTTLLHKWLFGYEFPATLVFLHKSKVIIITSSVKATHLKFLEDVQLNGNTPIEFWKRINKNTEFNVSLFKKLVDLINDDICLENKNVGMLLKDKYDGPFIKEWNPVWEEGKKGLNVLDASLGLSKVLENKDEYELDLLNASGKSSDTFMKTLTKELIKCIDNETKITNAKLSDRIESKIDDSLFMKELNTALKSLDYKTPGFKPDVNDVEFTYSPIIQSEADYDLKLSASSTNKQLKGKGAILASCGLNYKGYCSNSSRTFLIDPTTEMSENYEFLLSLQQHIIEKLLKIGSYGKDIYEGCIKFIEEQGKSDLIPSFSKNCGSLIGLDFRDSQFILSAKNDFRTVQANDVFNISIGLNNLESKEINYALQLSDTVAVLENGEIQFLTQSPKAKGKVTFLFNDDEEEEARKAKIKAEQLKQLELVNQTTGKLTRSRLRNQSKDTEESNKQRIIRRENQVKLHKKLQRDGLLKYSDKGDGDGAGSSGPVFKKYESYVREEQIPVSVRDLKIHVDFNHQTIIIPIYGRPVPFHINTYKSCSKDEEGDYTYLRLNFHSPNAPGSAKKTNELPYEDSPENHFMRSLTVRSKDKDRMDDVHKEILELKKLSTKREQEKKAMEGVIKQAKLIEFKTGKLKKLDHIYIRPSPEIKRVPGTLTIHENGLRYNSFSKSDSKVDIVYSNIKNLFFQSSKGELVVIIHVHLKNPILMGKKKVQDLQFYREATDMVVDETSSSRRGAGSKFRRYGDDDEIEEEREEKRRRALLDKEFKNFAALISEASDGLVDLEEPIRELGFQGVPGRSAVQCMPTGDCLVQLMEPPFMVINLEDVEICCLERVQFGLKNFDLVFIYKDFNRPVSHINTIPMEDIETIKNWLTNVDIAYTVSTINLNWTNILKTDPHDFFSDGGWAFLPVGSDVEAENSDMSEEEVSEFEPESDDAFEEEDDDAGSEYSENSEFEAEESDFSPGESESEGEDWDALEKKAAKSDRASEYKD</sequence>
<dbReference type="GO" id="GO:0010468">
    <property type="term" value="P:regulation of gene expression"/>
    <property type="evidence" value="ECO:0007669"/>
    <property type="project" value="UniProtKB-ARBA"/>
</dbReference>
<keyword evidence="6" id="KW-0175">Coiled coil</keyword>
<dbReference type="FunFam" id="2.30.29.210:FF:000001">
    <property type="entry name" value="FACT complex subunit spt16"/>
    <property type="match status" value="1"/>
</dbReference>
<dbReference type="GO" id="GO:0006368">
    <property type="term" value="P:transcription elongation by RNA polymerase II"/>
    <property type="evidence" value="ECO:0007669"/>
    <property type="project" value="TreeGrafter"/>
</dbReference>
<dbReference type="InterPro" id="IPR056595">
    <property type="entry name" value="Fact-SPT16_PH"/>
</dbReference>
<keyword evidence="8 10" id="KW-0234">DNA repair</keyword>
<keyword evidence="3 10" id="KW-0235">DNA replication</keyword>
<evidence type="ECO:0000259" key="14">
    <source>
        <dbReference type="SMART" id="SM01287"/>
    </source>
</evidence>
<dbReference type="Pfam" id="PF24824">
    <property type="entry name" value="PH_SPT16"/>
    <property type="match status" value="1"/>
</dbReference>
<dbReference type="InterPro" id="IPR011993">
    <property type="entry name" value="PH-like_dom_sf"/>
</dbReference>
<evidence type="ECO:0000256" key="11">
    <source>
        <dbReference type="SAM" id="MobiDB-lite"/>
    </source>
</evidence>
<dbReference type="Pfam" id="PF08644">
    <property type="entry name" value="SPT16"/>
    <property type="match status" value="1"/>
</dbReference>
<evidence type="ECO:0000256" key="9">
    <source>
        <dbReference type="ARBA" id="ARBA00023242"/>
    </source>
</evidence>
<dbReference type="EMBL" id="LPNN01000002">
    <property type="protein sequence ID" value="OEJ91712.1"/>
    <property type="molecule type" value="Genomic_DNA"/>
</dbReference>
<gene>
    <name evidence="15" type="ORF">AWRI3580_g872</name>
</gene>
<dbReference type="InterPro" id="IPR029148">
    <property type="entry name" value="FACT-SPT16_Nlobe"/>
</dbReference>
<proteinExistence type="inferred from homology"/>
<dbReference type="Pfam" id="PF08512">
    <property type="entry name" value="Rttp106-like_middle"/>
    <property type="match status" value="1"/>
</dbReference>
<dbReference type="GO" id="GO:0006281">
    <property type="term" value="P:DNA repair"/>
    <property type="evidence" value="ECO:0007669"/>
    <property type="project" value="UniProtKB-UniRule"/>
</dbReference>
<evidence type="ECO:0000313" key="15">
    <source>
        <dbReference type="EMBL" id="OEJ91712.1"/>
    </source>
</evidence>
<dbReference type="OrthoDB" id="10251642at2759"/>
<dbReference type="Pfam" id="PF00557">
    <property type="entry name" value="Peptidase_M24"/>
    <property type="match status" value="1"/>
</dbReference>
<dbReference type="Gene3D" id="2.30.29.150">
    <property type="match status" value="1"/>
</dbReference>
<feature type="domain" description="FACT complex subunit SPT16 N-terminal lobe" evidence="12">
    <location>
        <begin position="5"/>
        <end position="168"/>
    </location>
</feature>
<dbReference type="GO" id="GO:0035101">
    <property type="term" value="C:FACT complex"/>
    <property type="evidence" value="ECO:0007669"/>
    <property type="project" value="UniProtKB-UniRule"/>
</dbReference>
<dbReference type="InterPro" id="IPR013719">
    <property type="entry name" value="RTT106/SPT16-like_middle_dom"/>
</dbReference>
<evidence type="ECO:0000259" key="12">
    <source>
        <dbReference type="SMART" id="SM01285"/>
    </source>
</evidence>
<evidence type="ECO:0000256" key="4">
    <source>
        <dbReference type="ARBA" id="ARBA00022763"/>
    </source>
</evidence>
<evidence type="ECO:0000256" key="6">
    <source>
        <dbReference type="ARBA" id="ARBA00023054"/>
    </source>
</evidence>
<evidence type="ECO:0000259" key="13">
    <source>
        <dbReference type="SMART" id="SM01286"/>
    </source>
</evidence>
<dbReference type="Gene3D" id="3.90.230.10">
    <property type="entry name" value="Creatinase/methionine aminopeptidase superfamily"/>
    <property type="match status" value="1"/>
</dbReference>
<dbReference type="STRING" id="29833.A0A1E5RXN9"/>
<keyword evidence="9 10" id="KW-0539">Nucleus</keyword>
<comment type="similarity">
    <text evidence="1 10">Belongs to the peptidase M24 family. SPT16 subfamily.</text>
</comment>